<evidence type="ECO:0000313" key="2">
    <source>
        <dbReference type="Proteomes" id="UP000663866"/>
    </source>
</evidence>
<accession>A0A819CIZ9</accession>
<name>A0A819CIZ9_9BILA</name>
<sequence>MNIFYETLDVHIHNLNEKFRAKYVITEEMYENIPLVLRDSCGDAQFKYWAQKYFTLVKIGDPNVVYNHGRVSRPVVTYEELYTKLYESHNRVGHHGRDKTWEEVYFYRSDRNDYDRNYSYRYDQGDALWGRYIYIYIRGLMKVKG</sequence>
<evidence type="ECO:0008006" key="3">
    <source>
        <dbReference type="Google" id="ProtNLM"/>
    </source>
</evidence>
<comment type="caution">
    <text evidence="1">The sequence shown here is derived from an EMBL/GenBank/DDBJ whole genome shotgun (WGS) entry which is preliminary data.</text>
</comment>
<keyword evidence="2" id="KW-1185">Reference proteome</keyword>
<proteinExistence type="predicted"/>
<gene>
    <name evidence="1" type="ORF">OVN521_LOCUS5025</name>
</gene>
<evidence type="ECO:0000313" key="1">
    <source>
        <dbReference type="EMBL" id="CAF3820617.1"/>
    </source>
</evidence>
<reference evidence="1" key="1">
    <citation type="submission" date="2021-02" db="EMBL/GenBank/DDBJ databases">
        <authorList>
            <person name="Nowell W R."/>
        </authorList>
    </citation>
    <scope>NUCLEOTIDE SEQUENCE</scope>
</reference>
<dbReference type="Proteomes" id="UP000663866">
    <property type="component" value="Unassembled WGS sequence"/>
</dbReference>
<organism evidence="1 2">
    <name type="scientific">Rotaria magnacalcarata</name>
    <dbReference type="NCBI Taxonomy" id="392030"/>
    <lineage>
        <taxon>Eukaryota</taxon>
        <taxon>Metazoa</taxon>
        <taxon>Spiralia</taxon>
        <taxon>Gnathifera</taxon>
        <taxon>Rotifera</taxon>
        <taxon>Eurotatoria</taxon>
        <taxon>Bdelloidea</taxon>
        <taxon>Philodinida</taxon>
        <taxon>Philodinidae</taxon>
        <taxon>Rotaria</taxon>
    </lineage>
</organism>
<dbReference type="EMBL" id="CAJOBG010000486">
    <property type="protein sequence ID" value="CAF3820617.1"/>
    <property type="molecule type" value="Genomic_DNA"/>
</dbReference>
<protein>
    <recommendedName>
        <fullName evidence="3">Integrase zinc-binding domain-containing protein</fullName>
    </recommendedName>
</protein>
<dbReference type="AlphaFoldDB" id="A0A819CIZ9"/>